<evidence type="ECO:0000313" key="1">
    <source>
        <dbReference type="EMBL" id="KNZ56792.1"/>
    </source>
</evidence>
<accession>A0A0L6V8C4</accession>
<evidence type="ECO:0000313" key="2">
    <source>
        <dbReference type="Proteomes" id="UP000037035"/>
    </source>
</evidence>
<gene>
    <name evidence="1" type="ORF">VP01_2316g1</name>
</gene>
<proteinExistence type="predicted"/>
<name>A0A0L6V8C4_9BASI</name>
<dbReference type="Proteomes" id="UP000037035">
    <property type="component" value="Unassembled WGS sequence"/>
</dbReference>
<dbReference type="EMBL" id="LAVV01007188">
    <property type="protein sequence ID" value="KNZ56792.1"/>
    <property type="molecule type" value="Genomic_DNA"/>
</dbReference>
<dbReference type="AlphaFoldDB" id="A0A0L6V8C4"/>
<comment type="caution">
    <text evidence="1">The sequence shown here is derived from an EMBL/GenBank/DDBJ whole genome shotgun (WGS) entry which is preliminary data.</text>
</comment>
<sequence length="79" mass="8900">LEPPSMFLTRRCKRDPTIINIQECEKSLLVPHSGPCPVDKWMVMPAMAGPIANELETAVFFFSPLYSHTALPHFCGRNN</sequence>
<feature type="non-terminal residue" evidence="1">
    <location>
        <position position="1"/>
    </location>
</feature>
<organism evidence="1 2">
    <name type="scientific">Puccinia sorghi</name>
    <dbReference type="NCBI Taxonomy" id="27349"/>
    <lineage>
        <taxon>Eukaryota</taxon>
        <taxon>Fungi</taxon>
        <taxon>Dikarya</taxon>
        <taxon>Basidiomycota</taxon>
        <taxon>Pucciniomycotina</taxon>
        <taxon>Pucciniomycetes</taxon>
        <taxon>Pucciniales</taxon>
        <taxon>Pucciniaceae</taxon>
        <taxon>Puccinia</taxon>
    </lineage>
</organism>
<reference evidence="1 2" key="1">
    <citation type="submission" date="2015-08" db="EMBL/GenBank/DDBJ databases">
        <title>Next Generation Sequencing and Analysis of the Genome of Puccinia sorghi L Schw, the Causal Agent of Maize Common Rust.</title>
        <authorList>
            <person name="Rochi L."/>
            <person name="Burguener G."/>
            <person name="Darino M."/>
            <person name="Turjanski A."/>
            <person name="Kreff E."/>
            <person name="Dieguez M.J."/>
            <person name="Sacco F."/>
        </authorList>
    </citation>
    <scope>NUCLEOTIDE SEQUENCE [LARGE SCALE GENOMIC DNA]</scope>
    <source>
        <strain evidence="1 2">RO10H11247</strain>
    </source>
</reference>
<keyword evidence="2" id="KW-1185">Reference proteome</keyword>
<dbReference type="VEuPathDB" id="FungiDB:VP01_2316g1"/>
<protein>
    <submittedName>
        <fullName evidence="1">Uncharacterized protein</fullName>
    </submittedName>
</protein>